<dbReference type="EMBL" id="BARS01008410">
    <property type="protein sequence ID" value="GAF78424.1"/>
    <property type="molecule type" value="Genomic_DNA"/>
</dbReference>
<reference evidence="1" key="1">
    <citation type="journal article" date="2014" name="Front. Microbiol.">
        <title>High frequency of phylogenetically diverse reductive dehalogenase-homologous genes in deep subseafloor sedimentary metagenomes.</title>
        <authorList>
            <person name="Kawai M."/>
            <person name="Futagami T."/>
            <person name="Toyoda A."/>
            <person name="Takaki Y."/>
            <person name="Nishi S."/>
            <person name="Hori S."/>
            <person name="Arai W."/>
            <person name="Tsubouchi T."/>
            <person name="Morono Y."/>
            <person name="Uchiyama I."/>
            <person name="Ito T."/>
            <person name="Fujiyama A."/>
            <person name="Inagaki F."/>
            <person name="Takami H."/>
        </authorList>
    </citation>
    <scope>NUCLEOTIDE SEQUENCE</scope>
    <source>
        <strain evidence="1">Expedition CK06-06</strain>
    </source>
</reference>
<gene>
    <name evidence="1" type="ORF">S01H1_16047</name>
</gene>
<name>X0SBM3_9ZZZZ</name>
<comment type="caution">
    <text evidence="1">The sequence shown here is derived from an EMBL/GenBank/DDBJ whole genome shotgun (WGS) entry which is preliminary data.</text>
</comment>
<evidence type="ECO:0000313" key="1">
    <source>
        <dbReference type="EMBL" id="GAF78424.1"/>
    </source>
</evidence>
<proteinExistence type="predicted"/>
<protein>
    <submittedName>
        <fullName evidence="1">Uncharacterized protein</fullName>
    </submittedName>
</protein>
<feature type="non-terminal residue" evidence="1">
    <location>
        <position position="371"/>
    </location>
</feature>
<sequence>GLARGASLDLQEISDAQKGIRKRIEDYEGDDWDLLYGATGLWRKVCADMAKTLLFKGQVDYFAALASKQQDRVRILGDIIRRCKTNSDKWEPAGNLLMAKALELAGQNEAASKTLDSIYSSKDLSDAVYFRTEMLKYRLSGITSTKLLKRLFGRVGGSRCADDFELHLELAFLDLRLHQPELLKEVIGKWPEGEDFAGRVILSEIVERLDGRTVEGPDGDKMADISIFEAELAAKAARQKGVEKYREPLVKLCRIERFQTGLVLYVTAQAFAESAPAVAVEYYRRSALAQQEQKGDELEIEAVEIAKQGARLAHRVYYEEPSHRGIAGQMIDYYCKIAGDGVDETIQYLYARLLIGEGRGGEAIELLRKIA</sequence>
<feature type="non-terminal residue" evidence="1">
    <location>
        <position position="1"/>
    </location>
</feature>
<organism evidence="1">
    <name type="scientific">marine sediment metagenome</name>
    <dbReference type="NCBI Taxonomy" id="412755"/>
    <lineage>
        <taxon>unclassified sequences</taxon>
        <taxon>metagenomes</taxon>
        <taxon>ecological metagenomes</taxon>
    </lineage>
</organism>
<accession>X0SBM3</accession>
<dbReference type="AlphaFoldDB" id="X0SBM3"/>